<dbReference type="InterPro" id="IPR042197">
    <property type="entry name" value="Apaf_helical"/>
</dbReference>
<dbReference type="Pfam" id="PF23282">
    <property type="entry name" value="WHD_ROQ1"/>
    <property type="match status" value="1"/>
</dbReference>
<dbReference type="PANTHER" id="PTHR11017:SF385">
    <property type="entry name" value="DISEASE RESISTANCE PROTEIN (TIR-NBS-LRR CLASS)-RELATED"/>
    <property type="match status" value="1"/>
</dbReference>
<feature type="domain" description="NB-ARC" evidence="2">
    <location>
        <begin position="1"/>
        <end position="152"/>
    </location>
</feature>
<dbReference type="Pfam" id="PF00931">
    <property type="entry name" value="NB-ARC"/>
    <property type="match status" value="2"/>
</dbReference>
<reference evidence="4" key="1">
    <citation type="submission" date="2024-03" db="EMBL/GenBank/DDBJ databases">
        <authorList>
            <consortium name="ELIXIR-Norway"/>
            <consortium name="Elixir Norway"/>
        </authorList>
    </citation>
    <scope>NUCLEOTIDE SEQUENCE</scope>
</reference>
<dbReference type="InterPro" id="IPR058192">
    <property type="entry name" value="WHD_ROQ1-like"/>
</dbReference>
<dbReference type="SUPFAM" id="SSF56112">
    <property type="entry name" value="Protein kinase-like (PK-like)"/>
    <property type="match status" value="1"/>
</dbReference>
<evidence type="ECO:0000259" key="2">
    <source>
        <dbReference type="Pfam" id="PF00931"/>
    </source>
</evidence>
<dbReference type="PANTHER" id="PTHR11017">
    <property type="entry name" value="LEUCINE-RICH REPEAT-CONTAINING PROTEIN"/>
    <property type="match status" value="1"/>
</dbReference>
<name>A0ABP1B3P4_9BRYO</name>
<dbReference type="Gene3D" id="3.40.50.300">
    <property type="entry name" value="P-loop containing nucleotide triphosphate hydrolases"/>
    <property type="match status" value="2"/>
</dbReference>
<evidence type="ECO:0000259" key="3">
    <source>
        <dbReference type="Pfam" id="PF23282"/>
    </source>
</evidence>
<feature type="domain" description="Disease resistance protein Roq1-like winged-helix" evidence="3">
    <location>
        <begin position="666"/>
        <end position="705"/>
    </location>
</feature>
<organism evidence="4 5">
    <name type="scientific">Sphagnum jensenii</name>
    <dbReference type="NCBI Taxonomy" id="128206"/>
    <lineage>
        <taxon>Eukaryota</taxon>
        <taxon>Viridiplantae</taxon>
        <taxon>Streptophyta</taxon>
        <taxon>Embryophyta</taxon>
        <taxon>Bryophyta</taxon>
        <taxon>Sphagnophytina</taxon>
        <taxon>Sphagnopsida</taxon>
        <taxon>Sphagnales</taxon>
        <taxon>Sphagnaceae</taxon>
        <taxon>Sphagnum</taxon>
    </lineage>
</organism>
<feature type="domain" description="NB-ARC" evidence="2">
    <location>
        <begin position="394"/>
        <end position="549"/>
    </location>
</feature>
<dbReference type="Gene3D" id="1.10.8.430">
    <property type="entry name" value="Helical domain of apoptotic protease-activating factors"/>
    <property type="match status" value="2"/>
</dbReference>
<dbReference type="Proteomes" id="UP001497522">
    <property type="component" value="Chromosome 19"/>
</dbReference>
<dbReference type="InterPro" id="IPR011009">
    <property type="entry name" value="Kinase-like_dom_sf"/>
</dbReference>
<evidence type="ECO:0000313" key="5">
    <source>
        <dbReference type="Proteomes" id="UP001497522"/>
    </source>
</evidence>
<dbReference type="Gene3D" id="3.30.200.20">
    <property type="entry name" value="Phosphorylase Kinase, domain 1"/>
    <property type="match status" value="1"/>
</dbReference>
<protein>
    <submittedName>
        <fullName evidence="4">Uncharacterized protein</fullName>
    </submittedName>
</protein>
<dbReference type="PRINTS" id="PR00364">
    <property type="entry name" value="DISEASERSIST"/>
</dbReference>
<dbReference type="InterPro" id="IPR027417">
    <property type="entry name" value="P-loop_NTPase"/>
</dbReference>
<dbReference type="InterPro" id="IPR002182">
    <property type="entry name" value="NB-ARC"/>
</dbReference>
<dbReference type="InterPro" id="IPR044974">
    <property type="entry name" value="Disease_R_plants"/>
</dbReference>
<keyword evidence="1" id="KW-0433">Leucine-rich repeat</keyword>
<evidence type="ECO:0000313" key="4">
    <source>
        <dbReference type="EMBL" id="CAK9869382.1"/>
    </source>
</evidence>
<evidence type="ECO:0000256" key="1">
    <source>
        <dbReference type="ARBA" id="ARBA00022614"/>
    </source>
</evidence>
<proteinExistence type="predicted"/>
<dbReference type="EMBL" id="OZ023720">
    <property type="protein sequence ID" value="CAK9869382.1"/>
    <property type="molecule type" value="Genomic_DNA"/>
</dbReference>
<gene>
    <name evidence="4" type="ORF">CSSPJE1EN2_LOCUS12140</name>
</gene>
<accession>A0ABP1B3P4</accession>
<dbReference type="SUPFAM" id="SSF52540">
    <property type="entry name" value="P-loop containing nucleoside triphosphate hydrolases"/>
    <property type="match status" value="2"/>
</dbReference>
<keyword evidence="5" id="KW-1185">Reference proteome</keyword>
<sequence>MGIVGMAGIGKTTLAKQVFHEIHKNYNVCSFLMDVKSRPIVEVQHQLLHDLGYGKGDNYDFNTPNTEYFDFPTILSQQLSGRKVLVVVDDIQIHHKEFILSLLECHGFGNGSNFILTGRDREAMNGLDGNGNKIEMGLFSHSKALELFDSHASLSEHVAHIHELSSIREEIVGACSGLPLSLEVMGRFLNGENFIPMWRDALTRLQNAQRLQEDDMLWRTLRITINDLEPIEREMLFNVATFFSNTIGEEKGTNVKTALEIWKLSQQILFDWSSPEIFLRLNKLQCEHLASKLKETEAYLQTQRSLPGHVTSGAAFKQLYYILKKAKTLVTKCCSEKWLLEAISLMGTKEDVFDIILDLQWATKLVDQVWLPTLPPHVVGLADYVPTMRQQLSRTRVMGIVGMGGIGKTTLAKQVFHEIHKNYNVCSFLMDVKSRPIVEVQRQLLHDLGYGKGDNHDFNTPNAEYLDFPTILSQQLYGRKVLVVVDDIQIHHKEFILSLLKCHGFGNGSNFILTGRDRGVMNELDGNGNKIEMELLPHSKALELFDSHASLSEHVAHIHELSSIRQEIVGACCGLPLGLEVMGRFLNGENFIPVWRDALTRLQNAQPLQEDDMLWRTLRISIDDLEPIEREMLFNVATFFSNTIGEEKGTKVKTALQIWKSHLCEAPNIVLKRLMDKSLLKVGEHGQLVMHDLVRNMCQRIVTEQVMDGTRDHYSTSRVQNLPSQLLDVSKCPTLGACAEVGNYMSFSRASAPRASSLIRRLFRRHPFQHRIFLRERAAECAAVFECDITPFLDDTRNNVGPMDYLHHSEMVIIEVKLLISQQILFDWSSPNKFLRLNKLQCEHLASKLEETKAYLQTQRHLPGHVTCGAAFKQLCYILEKAKTLVTKCCSEDWLLEAVSLMGTKEDVVDIILDLQWATKVVQIASLEFQEGRSSKLVQLQEADKAYEDLIHSFQHDGLQNEVLEDKHMLLTKLQEVKTKHGGSDDVTSTSLSLADYLLHRLGHSIQSSDDPPHSWPPWMPPEFETGQIGDRDRDSLGHSCRGMVIRVKWLGKDFALKRVTQSSTTAETKEAIILAANQHPHVVQLMCLKLFHHIHVDGKNGW</sequence>